<feature type="binding site" description="axial binding residue" evidence="15">
    <location>
        <position position="69"/>
    </location>
    <ligand>
        <name>heme c</name>
        <dbReference type="ChEBI" id="CHEBI:61717"/>
        <label>1</label>
    </ligand>
    <ligandPart>
        <name>Fe</name>
        <dbReference type="ChEBI" id="CHEBI:18248"/>
    </ligandPart>
</feature>
<dbReference type="GO" id="GO:0042597">
    <property type="term" value="C:periplasmic space"/>
    <property type="evidence" value="ECO:0007669"/>
    <property type="project" value="UniProtKB-SubCell"/>
</dbReference>
<dbReference type="FunFam" id="1.10.1130.10:FF:000001">
    <property type="entry name" value="Periplasmic nitrate reductase, electron transfer subunit"/>
    <property type="match status" value="1"/>
</dbReference>
<dbReference type="InterPro" id="IPR005591">
    <property type="entry name" value="NapB"/>
</dbReference>
<dbReference type="Proteomes" id="UP001223802">
    <property type="component" value="Chromosome"/>
</dbReference>
<sequence length="148" mass="16505">MNITARYFIVPLLLLAGLAVAAPDAGNLEALRGKLPLDRDPAPARIADPLKDQGIQDRDYIHQPPLIPHQVRDYEVDLKVNQCLSCHGWKNAASRNAPRVSPTHYENRDGLTLSDISPRRYFCLQCHVPQTGAEPLVDSTFMPVESLR</sequence>
<keyword evidence="10 13" id="KW-0249">Electron transport</keyword>
<accession>A0AA50KQR8</accession>
<evidence type="ECO:0000256" key="3">
    <source>
        <dbReference type="ARBA" id="ARBA00007368"/>
    </source>
</evidence>
<proteinExistence type="inferred from homology"/>
<dbReference type="KEGG" id="ope:PU634_06450"/>
<comment type="subcellular location">
    <subcellularLocation>
        <location evidence="2 13">Periplasm</location>
    </subcellularLocation>
</comment>
<comment type="function">
    <text evidence="1">Electron transfer subunit of the periplasmic nitrate reductase complex NapAB. Receives electrons from the membrane-anchored tetraheme c-type NapC protein and transfers these to NapA subunit, thus allowing electron flow between membrane and periplasm. Essential for periplasmic nitrate reduction with nitrate as the terminal electron acceptor.</text>
</comment>
<keyword evidence="8 16" id="KW-0732">Signal</keyword>
<evidence type="ECO:0000256" key="8">
    <source>
        <dbReference type="ARBA" id="ARBA00022729"/>
    </source>
</evidence>
<evidence type="ECO:0000256" key="6">
    <source>
        <dbReference type="ARBA" id="ARBA00022617"/>
    </source>
</evidence>
<evidence type="ECO:0000256" key="15">
    <source>
        <dbReference type="PIRSR" id="PIRSR006105-2"/>
    </source>
</evidence>
<comment type="PTM">
    <text evidence="14">Binds 2 heme C groups per subunit.</text>
</comment>
<evidence type="ECO:0000256" key="13">
    <source>
        <dbReference type="PIRNR" id="PIRNR006105"/>
    </source>
</evidence>
<evidence type="ECO:0000256" key="14">
    <source>
        <dbReference type="PIRSR" id="PIRSR006105-1"/>
    </source>
</evidence>
<organism evidence="17 18">
    <name type="scientific">Oceanimonas pelagia</name>
    <dbReference type="NCBI Taxonomy" id="3028314"/>
    <lineage>
        <taxon>Bacteria</taxon>
        <taxon>Pseudomonadati</taxon>
        <taxon>Pseudomonadota</taxon>
        <taxon>Gammaproteobacteria</taxon>
        <taxon>Aeromonadales</taxon>
        <taxon>Aeromonadaceae</taxon>
        <taxon>Oceanimonas</taxon>
    </lineage>
</organism>
<protein>
    <recommendedName>
        <fullName evidence="4 13">Periplasmic nitrate reductase, electron transfer subunit</fullName>
    </recommendedName>
    <alternativeName>
        <fullName evidence="12 13">Diheme cytochrome c NapB</fullName>
    </alternativeName>
</protein>
<comment type="subunit">
    <text evidence="13">Component of the periplasmic nitrate reductase NapAB complex composed of NapA and NapB.</text>
</comment>
<dbReference type="SUPFAM" id="SSF48695">
    <property type="entry name" value="Multiheme cytochromes"/>
    <property type="match status" value="1"/>
</dbReference>
<dbReference type="GO" id="GO:0009061">
    <property type="term" value="P:anaerobic respiration"/>
    <property type="evidence" value="ECO:0007669"/>
    <property type="project" value="InterPro"/>
</dbReference>
<evidence type="ECO:0000256" key="16">
    <source>
        <dbReference type="SAM" id="SignalP"/>
    </source>
</evidence>
<feature type="binding site" description="covalent" evidence="14">
    <location>
        <position position="126"/>
    </location>
    <ligand>
        <name>heme c</name>
        <dbReference type="ChEBI" id="CHEBI:61717"/>
        <label>2</label>
    </ligand>
</feature>
<evidence type="ECO:0000256" key="10">
    <source>
        <dbReference type="ARBA" id="ARBA00022982"/>
    </source>
</evidence>
<evidence type="ECO:0000256" key="1">
    <source>
        <dbReference type="ARBA" id="ARBA00002599"/>
    </source>
</evidence>
<dbReference type="Gene3D" id="1.10.1130.10">
    <property type="entry name" value="Flavocytochrome C3, Chain A"/>
    <property type="match status" value="1"/>
</dbReference>
<keyword evidence="5 13" id="KW-0813">Transport</keyword>
<evidence type="ECO:0000256" key="5">
    <source>
        <dbReference type="ARBA" id="ARBA00022448"/>
    </source>
</evidence>
<comment type="similarity">
    <text evidence="3 13">Belongs to the NapB family.</text>
</comment>
<evidence type="ECO:0000256" key="9">
    <source>
        <dbReference type="ARBA" id="ARBA00022764"/>
    </source>
</evidence>
<evidence type="ECO:0000313" key="17">
    <source>
        <dbReference type="EMBL" id="WMC11998.1"/>
    </source>
</evidence>
<dbReference type="GO" id="GO:0016491">
    <property type="term" value="F:oxidoreductase activity"/>
    <property type="evidence" value="ECO:0007669"/>
    <property type="project" value="UniProtKB-KW"/>
</dbReference>
<feature type="binding site" description="axial binding residue" evidence="15">
    <location>
        <position position="87"/>
    </location>
    <ligand>
        <name>heme c</name>
        <dbReference type="ChEBI" id="CHEBI:61717"/>
        <label>1</label>
    </ligand>
    <ligandPart>
        <name>Fe</name>
        <dbReference type="ChEBI" id="CHEBI:18248"/>
    </ligandPart>
</feature>
<keyword evidence="18" id="KW-1185">Reference proteome</keyword>
<dbReference type="Pfam" id="PF03892">
    <property type="entry name" value="NapB"/>
    <property type="match status" value="1"/>
</dbReference>
<feature type="binding site" description="axial binding residue" evidence="15">
    <location>
        <position position="104"/>
    </location>
    <ligand>
        <name>heme c</name>
        <dbReference type="ChEBI" id="CHEBI:61717"/>
        <label>2</label>
    </ligand>
    <ligandPart>
        <name>Fe</name>
        <dbReference type="ChEBI" id="CHEBI:18248"/>
    </ligandPart>
</feature>
<evidence type="ECO:0000256" key="4">
    <source>
        <dbReference type="ARBA" id="ARBA00013773"/>
    </source>
</evidence>
<keyword evidence="17" id="KW-0560">Oxidoreductase</keyword>
<dbReference type="PIRSF" id="PIRSF006105">
    <property type="entry name" value="NapB"/>
    <property type="match status" value="1"/>
</dbReference>
<name>A0AA50KQR8_9GAMM</name>
<dbReference type="PANTHER" id="PTHR38604">
    <property type="entry name" value="PERIPLASMIC NITRATE REDUCTASE, ELECTRON TRANSFER SUBUNIT"/>
    <property type="match status" value="1"/>
</dbReference>
<dbReference type="GO" id="GO:0046872">
    <property type="term" value="F:metal ion binding"/>
    <property type="evidence" value="ECO:0007669"/>
    <property type="project" value="UniProtKB-KW"/>
</dbReference>
<feature type="chain" id="PRO_5041329653" description="Periplasmic nitrate reductase, electron transfer subunit" evidence="16">
    <location>
        <begin position="22"/>
        <end position="148"/>
    </location>
</feature>
<feature type="binding site" description="axial binding residue" evidence="15">
    <location>
        <position position="127"/>
    </location>
    <ligand>
        <name>heme c</name>
        <dbReference type="ChEBI" id="CHEBI:61717"/>
        <label>2</label>
    </ligand>
    <ligandPart>
        <name>Fe</name>
        <dbReference type="ChEBI" id="CHEBI:18248"/>
    </ligandPart>
</feature>
<dbReference type="EMBL" id="CP118224">
    <property type="protein sequence ID" value="WMC11998.1"/>
    <property type="molecule type" value="Genomic_DNA"/>
</dbReference>
<feature type="binding site" description="covalent" evidence="14">
    <location>
        <position position="83"/>
    </location>
    <ligand>
        <name>heme c</name>
        <dbReference type="ChEBI" id="CHEBI:61717"/>
        <label>1</label>
    </ligand>
</feature>
<keyword evidence="7 15" id="KW-0479">Metal-binding</keyword>
<dbReference type="AlphaFoldDB" id="A0AA50KQR8"/>
<evidence type="ECO:0000256" key="2">
    <source>
        <dbReference type="ARBA" id="ARBA00004418"/>
    </source>
</evidence>
<feature type="binding site" description="covalent" evidence="14">
    <location>
        <position position="86"/>
    </location>
    <ligand>
        <name>heme c</name>
        <dbReference type="ChEBI" id="CHEBI:61717"/>
        <label>1</label>
    </ligand>
</feature>
<keyword evidence="6 14" id="KW-0349">Heme</keyword>
<dbReference type="InterPro" id="IPR036280">
    <property type="entry name" value="Multihaem_cyt_sf"/>
</dbReference>
<feature type="signal peptide" evidence="16">
    <location>
        <begin position="1"/>
        <end position="21"/>
    </location>
</feature>
<keyword evidence="11 15" id="KW-0408">Iron</keyword>
<reference evidence="17 18" key="1">
    <citation type="submission" date="2023-02" db="EMBL/GenBank/DDBJ databases">
        <title>Complete genome sequence of a novel bacterium Oceanimonas sp. NTOU-MSR1 isolated from marine coast sediment.</title>
        <authorList>
            <person name="Yang H.-T."/>
            <person name="Chen Y.-L."/>
            <person name="Ho Y.-N."/>
        </authorList>
    </citation>
    <scope>NUCLEOTIDE SEQUENCE [LARGE SCALE GENOMIC DNA]</scope>
    <source>
        <strain evidence="17 18">NTOU-MSR1</strain>
    </source>
</reference>
<dbReference type="RefSeq" id="WP_306763235.1">
    <property type="nucleotide sequence ID" value="NZ_CP118224.1"/>
</dbReference>
<feature type="binding site" description="covalent" evidence="14">
    <location>
        <position position="123"/>
    </location>
    <ligand>
        <name>heme c</name>
        <dbReference type="ChEBI" id="CHEBI:61717"/>
        <label>2</label>
    </ligand>
</feature>
<evidence type="ECO:0000256" key="12">
    <source>
        <dbReference type="ARBA" id="ARBA00031832"/>
    </source>
</evidence>
<evidence type="ECO:0000313" key="18">
    <source>
        <dbReference type="Proteomes" id="UP001223802"/>
    </source>
</evidence>
<keyword evidence="9 13" id="KW-0574">Periplasm</keyword>
<gene>
    <name evidence="17" type="ORF">PU634_06450</name>
</gene>
<evidence type="ECO:0000256" key="11">
    <source>
        <dbReference type="ARBA" id="ARBA00023004"/>
    </source>
</evidence>
<dbReference type="PANTHER" id="PTHR38604:SF1">
    <property type="entry name" value="PERIPLASMIC NITRATE REDUCTASE, ELECTRON TRANSFER SUBUNIT"/>
    <property type="match status" value="1"/>
</dbReference>
<evidence type="ECO:0000256" key="7">
    <source>
        <dbReference type="ARBA" id="ARBA00022723"/>
    </source>
</evidence>